<organism evidence="9 10">
    <name type="scientific">Tortispora caseinolytica NRRL Y-17796</name>
    <dbReference type="NCBI Taxonomy" id="767744"/>
    <lineage>
        <taxon>Eukaryota</taxon>
        <taxon>Fungi</taxon>
        <taxon>Dikarya</taxon>
        <taxon>Ascomycota</taxon>
        <taxon>Saccharomycotina</taxon>
        <taxon>Trigonopsidomycetes</taxon>
        <taxon>Trigonopsidales</taxon>
        <taxon>Trigonopsidaceae</taxon>
        <taxon>Tortispora</taxon>
    </lineage>
</organism>
<feature type="non-terminal residue" evidence="9">
    <location>
        <position position="179"/>
    </location>
</feature>
<evidence type="ECO:0000256" key="1">
    <source>
        <dbReference type="ARBA" id="ARBA00004903"/>
    </source>
</evidence>
<dbReference type="OrthoDB" id="414698at2759"/>
<dbReference type="GO" id="GO:0005739">
    <property type="term" value="C:mitochondrion"/>
    <property type="evidence" value="ECO:0007669"/>
    <property type="project" value="TreeGrafter"/>
</dbReference>
<dbReference type="GO" id="GO:0004146">
    <property type="term" value="F:dihydrofolate reductase activity"/>
    <property type="evidence" value="ECO:0007669"/>
    <property type="project" value="UniProtKB-EC"/>
</dbReference>
<dbReference type="PRINTS" id="PR00070">
    <property type="entry name" value="DHFR"/>
</dbReference>
<evidence type="ECO:0000256" key="2">
    <source>
        <dbReference type="ARBA" id="ARBA00012856"/>
    </source>
</evidence>
<dbReference type="GO" id="GO:0046655">
    <property type="term" value="P:folic acid metabolic process"/>
    <property type="evidence" value="ECO:0007669"/>
    <property type="project" value="TreeGrafter"/>
</dbReference>
<name>A0A1E4TIE2_9ASCO</name>
<evidence type="ECO:0000256" key="3">
    <source>
        <dbReference type="ARBA" id="ARBA00018886"/>
    </source>
</evidence>
<dbReference type="Proteomes" id="UP000095023">
    <property type="component" value="Unassembled WGS sequence"/>
</dbReference>
<dbReference type="Pfam" id="PF00186">
    <property type="entry name" value="DHFR_1"/>
    <property type="match status" value="1"/>
</dbReference>
<keyword evidence="10" id="KW-1185">Reference proteome</keyword>
<dbReference type="InterPro" id="IPR024072">
    <property type="entry name" value="DHFR-like_dom_sf"/>
</dbReference>
<dbReference type="GO" id="GO:0006730">
    <property type="term" value="P:one-carbon metabolic process"/>
    <property type="evidence" value="ECO:0007669"/>
    <property type="project" value="UniProtKB-KW"/>
</dbReference>
<comment type="pathway">
    <text evidence="1">Cofactor biosynthesis; tetrahydrofolate biosynthesis; 5,6,7,8-tetrahydrofolate from 7,8-dihydrofolate: step 1/1.</text>
</comment>
<dbReference type="PANTHER" id="PTHR48069">
    <property type="entry name" value="DIHYDROFOLATE REDUCTASE"/>
    <property type="match status" value="1"/>
</dbReference>
<accession>A0A1E4TIE2</accession>
<dbReference type="GO" id="GO:0046654">
    <property type="term" value="P:tetrahydrofolate biosynthetic process"/>
    <property type="evidence" value="ECO:0007669"/>
    <property type="project" value="UniProtKB-UniPathway"/>
</dbReference>
<protein>
    <recommendedName>
        <fullName evidence="3">Dihydrofolate reductase</fullName>
        <ecNumber evidence="2">1.5.1.3</ecNumber>
    </recommendedName>
</protein>
<gene>
    <name evidence="9" type="ORF">CANCADRAFT_18002</name>
</gene>
<dbReference type="CDD" id="cd00209">
    <property type="entry name" value="DHFR"/>
    <property type="match status" value="1"/>
</dbReference>
<dbReference type="SUPFAM" id="SSF53597">
    <property type="entry name" value="Dihydrofolate reductase-like"/>
    <property type="match status" value="1"/>
</dbReference>
<proteinExistence type="inferred from homology"/>
<dbReference type="GO" id="GO:0050661">
    <property type="term" value="F:NADP binding"/>
    <property type="evidence" value="ECO:0007669"/>
    <property type="project" value="InterPro"/>
</dbReference>
<evidence type="ECO:0000256" key="5">
    <source>
        <dbReference type="ARBA" id="ARBA00022857"/>
    </source>
</evidence>
<comment type="similarity">
    <text evidence="7">Belongs to the dihydrofolate reductase family.</text>
</comment>
<dbReference type="GO" id="GO:0003729">
    <property type="term" value="F:mRNA binding"/>
    <property type="evidence" value="ECO:0007669"/>
    <property type="project" value="EnsemblFungi"/>
</dbReference>
<dbReference type="UniPathway" id="UPA00077">
    <property type="reaction ID" value="UER00158"/>
</dbReference>
<evidence type="ECO:0000256" key="4">
    <source>
        <dbReference type="ARBA" id="ARBA00022563"/>
    </source>
</evidence>
<sequence>IVAACRPDMGIGLGGGLPWRLSHDMKFFRAATAGSAVVMGRKTWDSLPARFRPLPGRRNIVISRSVSQLPGAEVVSSIDEAYNLTSSDPQSRVFLIGGAQIYNSAFAAGLVDTVLLTDIRTSFETDTKLTSFPADEQSRLSQGWIRADHEELKVFSNFPDLEPTIEENGVSYSHVLYKR</sequence>
<feature type="non-terminal residue" evidence="9">
    <location>
        <position position="1"/>
    </location>
</feature>
<dbReference type="InterPro" id="IPR017925">
    <property type="entry name" value="DHFR_CS"/>
</dbReference>
<evidence type="ECO:0000313" key="9">
    <source>
        <dbReference type="EMBL" id="ODV91530.1"/>
    </source>
</evidence>
<dbReference type="PROSITE" id="PS51330">
    <property type="entry name" value="DHFR_2"/>
    <property type="match status" value="1"/>
</dbReference>
<evidence type="ECO:0000256" key="6">
    <source>
        <dbReference type="ARBA" id="ARBA00023002"/>
    </source>
</evidence>
<dbReference type="InterPro" id="IPR012259">
    <property type="entry name" value="DHFR"/>
</dbReference>
<keyword evidence="4" id="KW-0554">One-carbon metabolism</keyword>
<dbReference type="PANTHER" id="PTHR48069:SF3">
    <property type="entry name" value="DIHYDROFOLATE REDUCTASE"/>
    <property type="match status" value="1"/>
</dbReference>
<dbReference type="InterPro" id="IPR001796">
    <property type="entry name" value="DHFR_dom"/>
</dbReference>
<reference evidence="10" key="1">
    <citation type="submission" date="2016-02" db="EMBL/GenBank/DDBJ databases">
        <title>Comparative genomics of biotechnologically important yeasts.</title>
        <authorList>
            <consortium name="DOE Joint Genome Institute"/>
            <person name="Riley R."/>
            <person name="Haridas S."/>
            <person name="Wolfe K.H."/>
            <person name="Lopes M.R."/>
            <person name="Hittinger C.T."/>
            <person name="Goker M."/>
            <person name="Salamov A."/>
            <person name="Wisecaver J."/>
            <person name="Long T.M."/>
            <person name="Aerts A.L."/>
            <person name="Barry K."/>
            <person name="Choi C."/>
            <person name="Clum A."/>
            <person name="Coughlan A.Y."/>
            <person name="Deshpande S."/>
            <person name="Douglass A.P."/>
            <person name="Hanson S.J."/>
            <person name="Klenk H.-P."/>
            <person name="Labutti K."/>
            <person name="Lapidus A."/>
            <person name="Lindquist E."/>
            <person name="Lipzen A."/>
            <person name="Meier-Kolthoff J.P."/>
            <person name="Ohm R.A."/>
            <person name="Otillar R.P."/>
            <person name="Pangilinan J."/>
            <person name="Peng Y."/>
            <person name="Rokas A."/>
            <person name="Rosa C.A."/>
            <person name="Scheuner C."/>
            <person name="Sibirny A.A."/>
            <person name="Slot J.C."/>
            <person name="Stielow J.B."/>
            <person name="Sun H."/>
            <person name="Kurtzman C.P."/>
            <person name="Blackwell M."/>
            <person name="Jeffries T.W."/>
            <person name="Grigoriev I.V."/>
        </authorList>
    </citation>
    <scope>NUCLEOTIDE SEQUENCE [LARGE SCALE GENOMIC DNA]</scope>
    <source>
        <strain evidence="10">NRRL Y-17796</strain>
    </source>
</reference>
<dbReference type="EC" id="1.5.1.3" evidence="2"/>
<evidence type="ECO:0000256" key="7">
    <source>
        <dbReference type="RuleBase" id="RU004474"/>
    </source>
</evidence>
<keyword evidence="5" id="KW-0521">NADP</keyword>
<dbReference type="AlphaFoldDB" id="A0A1E4TIE2"/>
<keyword evidence="6" id="KW-0560">Oxidoreductase</keyword>
<dbReference type="Gene3D" id="3.40.430.10">
    <property type="entry name" value="Dihydrofolate Reductase, subunit A"/>
    <property type="match status" value="1"/>
</dbReference>
<feature type="domain" description="DHFR" evidence="8">
    <location>
        <begin position="1"/>
        <end position="179"/>
    </location>
</feature>
<evidence type="ECO:0000259" key="8">
    <source>
        <dbReference type="PROSITE" id="PS51330"/>
    </source>
</evidence>
<dbReference type="EMBL" id="KV453841">
    <property type="protein sequence ID" value="ODV91530.1"/>
    <property type="molecule type" value="Genomic_DNA"/>
</dbReference>
<evidence type="ECO:0000313" key="10">
    <source>
        <dbReference type="Proteomes" id="UP000095023"/>
    </source>
</evidence>
<dbReference type="GO" id="GO:0046452">
    <property type="term" value="P:dihydrofolate metabolic process"/>
    <property type="evidence" value="ECO:0007669"/>
    <property type="project" value="EnsemblFungi"/>
</dbReference>
<dbReference type="PROSITE" id="PS00075">
    <property type="entry name" value="DHFR_1"/>
    <property type="match status" value="1"/>
</dbReference>